<feature type="domain" description="GATA-type" evidence="6">
    <location>
        <begin position="147"/>
        <end position="182"/>
    </location>
</feature>
<dbReference type="CDD" id="cd00202">
    <property type="entry name" value="ZnF_GATA"/>
    <property type="match status" value="1"/>
</dbReference>
<dbReference type="InterPro" id="IPR051140">
    <property type="entry name" value="GATA_TF"/>
</dbReference>
<dbReference type="InterPro" id="IPR000679">
    <property type="entry name" value="Znf_GATA"/>
</dbReference>
<dbReference type="Gene3D" id="3.30.50.10">
    <property type="entry name" value="Erythroid Transcription Factor GATA-1, subunit A"/>
    <property type="match status" value="1"/>
</dbReference>
<evidence type="ECO:0000256" key="2">
    <source>
        <dbReference type="ARBA" id="ARBA00022771"/>
    </source>
</evidence>
<proteinExistence type="predicted"/>
<evidence type="ECO:0000256" key="4">
    <source>
        <dbReference type="PROSITE-ProRule" id="PRU00094"/>
    </source>
</evidence>
<evidence type="ECO:0000256" key="3">
    <source>
        <dbReference type="ARBA" id="ARBA00022833"/>
    </source>
</evidence>
<dbReference type="GO" id="GO:0006355">
    <property type="term" value="P:regulation of DNA-templated transcription"/>
    <property type="evidence" value="ECO:0007669"/>
    <property type="project" value="InterPro"/>
</dbReference>
<accession>A0A9Q8V9T7</accession>
<dbReference type="AlphaFoldDB" id="A0A9Q8V9T7"/>
<organism evidence="7 8">
    <name type="scientific">Purpureocillium takamizusanense</name>
    <dbReference type="NCBI Taxonomy" id="2060973"/>
    <lineage>
        <taxon>Eukaryota</taxon>
        <taxon>Fungi</taxon>
        <taxon>Dikarya</taxon>
        <taxon>Ascomycota</taxon>
        <taxon>Pezizomycotina</taxon>
        <taxon>Sordariomycetes</taxon>
        <taxon>Hypocreomycetidae</taxon>
        <taxon>Hypocreales</taxon>
        <taxon>Ophiocordycipitaceae</taxon>
        <taxon>Purpureocillium</taxon>
    </lineage>
</organism>
<keyword evidence="1" id="KW-0479">Metal-binding</keyword>
<evidence type="ECO:0000259" key="6">
    <source>
        <dbReference type="PROSITE" id="PS50114"/>
    </source>
</evidence>
<evidence type="ECO:0000313" key="7">
    <source>
        <dbReference type="EMBL" id="UNI17117.1"/>
    </source>
</evidence>
<keyword evidence="2 4" id="KW-0863">Zinc-finger</keyword>
<name>A0A9Q8V9T7_9HYPO</name>
<sequence>MTPQSHTIAREEGHDDRHADNKEPSPDLSLRLGRVDTTGHGSDAAPPSSVSETPIRILGVQYVGDADNSGRGHDDDNDCAGGYEATEYHQQQQVPCDAGRGHKAGSSAAAPKPHAQDASDHGRHEDMGASDEAPRASNMNPAGEHTTDPAKTCHRCGRARTPQWRNGPDGYGTLCNVCGLLFSKRQGKVLDA</sequence>
<dbReference type="PROSITE" id="PS50114">
    <property type="entry name" value="GATA_ZN_FINGER_2"/>
    <property type="match status" value="1"/>
</dbReference>
<dbReference type="GO" id="GO:0043565">
    <property type="term" value="F:sequence-specific DNA binding"/>
    <property type="evidence" value="ECO:0007669"/>
    <property type="project" value="InterPro"/>
</dbReference>
<evidence type="ECO:0000256" key="5">
    <source>
        <dbReference type="SAM" id="MobiDB-lite"/>
    </source>
</evidence>
<dbReference type="RefSeq" id="XP_047840598.1">
    <property type="nucleotide sequence ID" value="XM_047984624.1"/>
</dbReference>
<evidence type="ECO:0000256" key="1">
    <source>
        <dbReference type="ARBA" id="ARBA00022723"/>
    </source>
</evidence>
<gene>
    <name evidence="7" type="ORF">JDV02_003493</name>
</gene>
<dbReference type="Proteomes" id="UP000829364">
    <property type="component" value="Chromosome 2"/>
</dbReference>
<feature type="region of interest" description="Disordered" evidence="5">
    <location>
        <begin position="1"/>
        <end position="155"/>
    </location>
</feature>
<keyword evidence="3" id="KW-0862">Zinc</keyword>
<reference evidence="7" key="1">
    <citation type="submission" date="2021-11" db="EMBL/GenBank/DDBJ databases">
        <title>Purpureocillium_takamizusanense_genome.</title>
        <authorList>
            <person name="Nguyen N.-H."/>
        </authorList>
    </citation>
    <scope>NUCLEOTIDE SEQUENCE</scope>
    <source>
        <strain evidence="7">PT3</strain>
    </source>
</reference>
<feature type="compositionally biased region" description="Basic and acidic residues" evidence="5">
    <location>
        <begin position="114"/>
        <end position="127"/>
    </location>
</feature>
<evidence type="ECO:0000313" key="8">
    <source>
        <dbReference type="Proteomes" id="UP000829364"/>
    </source>
</evidence>
<protein>
    <recommendedName>
        <fullName evidence="6">GATA-type domain-containing protein</fullName>
    </recommendedName>
</protein>
<dbReference type="SUPFAM" id="SSF57716">
    <property type="entry name" value="Glucocorticoid receptor-like (DNA-binding domain)"/>
    <property type="match status" value="1"/>
</dbReference>
<dbReference type="GeneID" id="72065450"/>
<dbReference type="SMART" id="SM00401">
    <property type="entry name" value="ZnF_GATA"/>
    <property type="match status" value="1"/>
</dbReference>
<dbReference type="GO" id="GO:0008270">
    <property type="term" value="F:zinc ion binding"/>
    <property type="evidence" value="ECO:0007669"/>
    <property type="project" value="UniProtKB-KW"/>
</dbReference>
<dbReference type="PANTHER" id="PTHR45658">
    <property type="entry name" value="GATA TRANSCRIPTION FACTOR"/>
    <property type="match status" value="1"/>
</dbReference>
<dbReference type="InterPro" id="IPR013088">
    <property type="entry name" value="Znf_NHR/GATA"/>
</dbReference>
<dbReference type="EMBL" id="CP086355">
    <property type="protein sequence ID" value="UNI17117.1"/>
    <property type="molecule type" value="Genomic_DNA"/>
</dbReference>
<feature type="compositionally biased region" description="Basic and acidic residues" evidence="5">
    <location>
        <begin position="8"/>
        <end position="25"/>
    </location>
</feature>
<dbReference type="Pfam" id="PF00320">
    <property type="entry name" value="GATA"/>
    <property type="match status" value="1"/>
</dbReference>
<dbReference type="KEGG" id="ptkz:JDV02_003493"/>
<keyword evidence="8" id="KW-1185">Reference proteome</keyword>
<dbReference type="OrthoDB" id="2162994at2759"/>